<evidence type="ECO:0000256" key="2">
    <source>
        <dbReference type="PROSITE-ProRule" id="PRU00175"/>
    </source>
</evidence>
<keyword evidence="2" id="KW-0863">Zinc-finger</keyword>
<dbReference type="PANTHER" id="PTHR11102:SF147">
    <property type="entry name" value="SEL1L ADAPTOR SUBUNIT OF ERAD E3 UBIQUITIN LIGASE"/>
    <property type="match status" value="1"/>
</dbReference>
<accession>K0TIK2</accession>
<dbReference type="InterPro" id="IPR050767">
    <property type="entry name" value="Sel1_AlgK"/>
</dbReference>
<dbReference type="eggNOG" id="ENOG502S2H7">
    <property type="taxonomic scope" value="Eukaryota"/>
</dbReference>
<protein>
    <recommendedName>
        <fullName evidence="4">RING-type domain-containing protein</fullName>
    </recommendedName>
</protein>
<dbReference type="InterPro" id="IPR013083">
    <property type="entry name" value="Znf_RING/FYVE/PHD"/>
</dbReference>
<dbReference type="SMART" id="SM00671">
    <property type="entry name" value="SEL1"/>
    <property type="match status" value="3"/>
</dbReference>
<evidence type="ECO:0000256" key="3">
    <source>
        <dbReference type="SAM" id="MobiDB-lite"/>
    </source>
</evidence>
<organism evidence="5 6">
    <name type="scientific">Thalassiosira oceanica</name>
    <name type="common">Marine diatom</name>
    <dbReference type="NCBI Taxonomy" id="159749"/>
    <lineage>
        <taxon>Eukaryota</taxon>
        <taxon>Sar</taxon>
        <taxon>Stramenopiles</taxon>
        <taxon>Ochrophyta</taxon>
        <taxon>Bacillariophyta</taxon>
        <taxon>Coscinodiscophyceae</taxon>
        <taxon>Thalassiosirophycidae</taxon>
        <taxon>Thalassiosirales</taxon>
        <taxon>Thalassiosiraceae</taxon>
        <taxon>Thalassiosira</taxon>
    </lineage>
</organism>
<dbReference type="GO" id="GO:0008270">
    <property type="term" value="F:zinc ion binding"/>
    <property type="evidence" value="ECO:0007669"/>
    <property type="project" value="UniProtKB-KW"/>
</dbReference>
<keyword evidence="6" id="KW-1185">Reference proteome</keyword>
<keyword evidence="2" id="KW-0479">Metal-binding</keyword>
<comment type="caution">
    <text evidence="5">The sequence shown here is derived from an EMBL/GenBank/DDBJ whole genome shotgun (WGS) entry which is preliminary data.</text>
</comment>
<keyword evidence="2" id="KW-0862">Zinc</keyword>
<proteinExistence type="inferred from homology"/>
<evidence type="ECO:0000313" key="5">
    <source>
        <dbReference type="EMBL" id="EJK76874.1"/>
    </source>
</evidence>
<dbReference type="SUPFAM" id="SSF81901">
    <property type="entry name" value="HCP-like"/>
    <property type="match status" value="1"/>
</dbReference>
<dbReference type="SUPFAM" id="SSF57850">
    <property type="entry name" value="RING/U-box"/>
    <property type="match status" value="1"/>
</dbReference>
<gene>
    <name evidence="5" type="ORF">THAOC_01339</name>
</gene>
<dbReference type="PANTHER" id="PTHR11102">
    <property type="entry name" value="SEL-1-LIKE PROTEIN"/>
    <property type="match status" value="1"/>
</dbReference>
<dbReference type="GO" id="GO:0005789">
    <property type="term" value="C:endoplasmic reticulum membrane"/>
    <property type="evidence" value="ECO:0007669"/>
    <property type="project" value="TreeGrafter"/>
</dbReference>
<sequence>MSDAAAAVAGSAVDAESSAARNLQEQLMESGHERPEGDTCPICFDLIELPMGQHASINVCCMKRVCNGCVLAARQRGLVGCPFCRTPHPHDDASTLVMVQKRVSKGDSEAIAYLGEQHYQGILGLARDIPRAIELWTKAAELGSVSAHCHLGRVYYNGDAVEEDKPRGIQHFRQAAMKGDVGSRHNLGIVEYENGNYQLAVQHWMISAKMGYDKSLNCIKHIRLHLNEVPPALFLPRALFDVNPTPSVVEEKFLASFDLLGALSRPPGRRTSTRSRVQLGPKPPPGPLLEQVGGRGLRGGTAGELCRVPSSPLTRSLFLRRPSGPP</sequence>
<dbReference type="InterPro" id="IPR006597">
    <property type="entry name" value="Sel1-like"/>
</dbReference>
<dbReference type="OrthoDB" id="2247385at2759"/>
<feature type="region of interest" description="Disordered" evidence="3">
    <location>
        <begin position="265"/>
        <end position="308"/>
    </location>
</feature>
<dbReference type="InterPro" id="IPR011990">
    <property type="entry name" value="TPR-like_helical_dom_sf"/>
</dbReference>
<evidence type="ECO:0000259" key="4">
    <source>
        <dbReference type="PROSITE" id="PS50089"/>
    </source>
</evidence>
<evidence type="ECO:0000313" key="6">
    <source>
        <dbReference type="Proteomes" id="UP000266841"/>
    </source>
</evidence>
<dbReference type="Pfam" id="PF08238">
    <property type="entry name" value="Sel1"/>
    <property type="match status" value="2"/>
</dbReference>
<dbReference type="PROSITE" id="PS50089">
    <property type="entry name" value="ZF_RING_2"/>
    <property type="match status" value="1"/>
</dbReference>
<dbReference type="Gene3D" id="1.25.40.10">
    <property type="entry name" value="Tetratricopeptide repeat domain"/>
    <property type="match status" value="1"/>
</dbReference>
<feature type="compositionally biased region" description="Gly residues" evidence="3">
    <location>
        <begin position="293"/>
        <end position="302"/>
    </location>
</feature>
<name>K0TIK2_THAOC</name>
<dbReference type="AlphaFoldDB" id="K0TIK2"/>
<dbReference type="GO" id="GO:0036503">
    <property type="term" value="P:ERAD pathway"/>
    <property type="evidence" value="ECO:0007669"/>
    <property type="project" value="TreeGrafter"/>
</dbReference>
<dbReference type="InterPro" id="IPR001841">
    <property type="entry name" value="Znf_RING"/>
</dbReference>
<dbReference type="Gene3D" id="3.30.40.10">
    <property type="entry name" value="Zinc/RING finger domain, C3HC4 (zinc finger)"/>
    <property type="match status" value="1"/>
</dbReference>
<evidence type="ECO:0000256" key="1">
    <source>
        <dbReference type="ARBA" id="ARBA00038101"/>
    </source>
</evidence>
<dbReference type="EMBL" id="AGNL01001596">
    <property type="protein sequence ID" value="EJK76874.1"/>
    <property type="molecule type" value="Genomic_DNA"/>
</dbReference>
<comment type="similarity">
    <text evidence="1">Belongs to the sel-1 family.</text>
</comment>
<dbReference type="Proteomes" id="UP000266841">
    <property type="component" value="Unassembled WGS sequence"/>
</dbReference>
<feature type="domain" description="RING-type" evidence="4">
    <location>
        <begin position="40"/>
        <end position="85"/>
    </location>
</feature>
<reference evidence="5 6" key="1">
    <citation type="journal article" date="2012" name="Genome Biol.">
        <title>Genome and low-iron response of an oceanic diatom adapted to chronic iron limitation.</title>
        <authorList>
            <person name="Lommer M."/>
            <person name="Specht M."/>
            <person name="Roy A.S."/>
            <person name="Kraemer L."/>
            <person name="Andreson R."/>
            <person name="Gutowska M.A."/>
            <person name="Wolf J."/>
            <person name="Bergner S.V."/>
            <person name="Schilhabel M.B."/>
            <person name="Klostermeier U.C."/>
            <person name="Beiko R.G."/>
            <person name="Rosenstiel P."/>
            <person name="Hippler M."/>
            <person name="Laroche J."/>
        </authorList>
    </citation>
    <scope>NUCLEOTIDE SEQUENCE [LARGE SCALE GENOMIC DNA]</scope>
    <source>
        <strain evidence="5 6">CCMP1005</strain>
    </source>
</reference>